<dbReference type="PROSITE" id="PS51318">
    <property type="entry name" value="TAT"/>
    <property type="match status" value="1"/>
</dbReference>
<dbReference type="RefSeq" id="WP_011629403.1">
    <property type="nucleotide sequence ID" value="NC_008340.1"/>
</dbReference>
<reference evidence="8" key="1">
    <citation type="submission" date="2006-08" db="EMBL/GenBank/DDBJ databases">
        <title>Complete sequence of Alkalilimnicola ehrilichei MLHE-1.</title>
        <authorList>
            <person name="Copeland A."/>
            <person name="Lucas S."/>
            <person name="Lapidus A."/>
            <person name="Barry K."/>
            <person name="Detter J.C."/>
            <person name="Glavina del Rio T."/>
            <person name="Hammon N."/>
            <person name="Israni S."/>
            <person name="Dalin E."/>
            <person name="Tice H."/>
            <person name="Pitluck S."/>
            <person name="Sims D."/>
            <person name="Brettin T."/>
            <person name="Bruce D."/>
            <person name="Han C."/>
            <person name="Tapia R."/>
            <person name="Gilna P."/>
            <person name="Schmutz J."/>
            <person name="Larimer F."/>
            <person name="Land M."/>
            <person name="Hauser L."/>
            <person name="Kyrpides N."/>
            <person name="Mikhailova N."/>
            <person name="Oremland R.S."/>
            <person name="Hoeft S.E."/>
            <person name="Switzer-Blum J."/>
            <person name="Kulp T."/>
            <person name="King G."/>
            <person name="Tabita R."/>
            <person name="Witte B."/>
            <person name="Santini J.M."/>
            <person name="Basu P."/>
            <person name="Hollibaugh J.T."/>
            <person name="Xie G."/>
            <person name="Stolz J.F."/>
            <person name="Richardson P."/>
        </authorList>
    </citation>
    <scope>NUCLEOTIDE SEQUENCE [LARGE SCALE GENOMIC DNA]</scope>
    <source>
        <strain evidence="8">ATCC BAA-1101 / DSM 17681 / MLHE-1</strain>
    </source>
</reference>
<feature type="region of interest" description="Disordered" evidence="5">
    <location>
        <begin position="1"/>
        <end position="22"/>
    </location>
</feature>
<dbReference type="InterPro" id="IPR006311">
    <property type="entry name" value="TAT_signal"/>
</dbReference>
<organism evidence="7 8">
    <name type="scientific">Alkalilimnicola ehrlichii (strain ATCC BAA-1101 / DSM 17681 / MLHE-1)</name>
    <dbReference type="NCBI Taxonomy" id="187272"/>
    <lineage>
        <taxon>Bacteria</taxon>
        <taxon>Pseudomonadati</taxon>
        <taxon>Pseudomonadota</taxon>
        <taxon>Gammaproteobacteria</taxon>
        <taxon>Chromatiales</taxon>
        <taxon>Ectothiorhodospiraceae</taxon>
        <taxon>Alkalilimnicola</taxon>
    </lineage>
</organism>
<accession>Q0A828</accession>
<evidence type="ECO:0000256" key="4">
    <source>
        <dbReference type="ARBA" id="ARBA00023014"/>
    </source>
</evidence>
<dbReference type="PROSITE" id="PS51379">
    <property type="entry name" value="4FE4S_FER_2"/>
    <property type="match status" value="2"/>
</dbReference>
<dbReference type="InterPro" id="IPR017896">
    <property type="entry name" value="4Fe4S_Fe-S-bd"/>
</dbReference>
<evidence type="ECO:0000313" key="7">
    <source>
        <dbReference type="EMBL" id="ABI57009.1"/>
    </source>
</evidence>
<dbReference type="PROSITE" id="PS00198">
    <property type="entry name" value="4FE4S_FER_1"/>
    <property type="match status" value="1"/>
</dbReference>
<keyword evidence="1" id="KW-0004">4Fe-4S</keyword>
<feature type="domain" description="4Fe-4S ferredoxin-type" evidence="6">
    <location>
        <begin position="65"/>
        <end position="96"/>
    </location>
</feature>
<dbReference type="PANTHER" id="PTHR43177">
    <property type="entry name" value="PROTEIN NRFC"/>
    <property type="match status" value="1"/>
</dbReference>
<dbReference type="eggNOG" id="COG0437">
    <property type="taxonomic scope" value="Bacteria"/>
</dbReference>
<sequence length="261" mass="27672">MSSDPREQGCARNGGDTPCNPTRRRMLAAGAGLLGLSVAPGVFLMQAGATSDAGTATGASPRVRWGLLIDTTRCAEGCDACVRACREENGWAHLGQAPTDAQWIRKVTVSDPDTGHSQSLPVMCQHCAHPPCVQVCPTGASMQRADGIVQVDKHLCIGCRYCMMACPYKARSFVHEPVTEFSPNSPRGKGTVESCHLCVHRIDRGQLPACVTRCASEGGGAMVFGDLNDPDSDISQALSRHGGRAIRQDLGLNPGVRYQGI</sequence>
<dbReference type="Gene3D" id="3.30.70.20">
    <property type="match status" value="2"/>
</dbReference>
<evidence type="ECO:0000256" key="3">
    <source>
        <dbReference type="ARBA" id="ARBA00023004"/>
    </source>
</evidence>
<protein>
    <submittedName>
        <fullName evidence="7">4Fe-4S ferredoxin, iron-sulfur binding domain protein</fullName>
    </submittedName>
</protein>
<dbReference type="EMBL" id="CP000453">
    <property type="protein sequence ID" value="ABI57009.1"/>
    <property type="molecule type" value="Genomic_DNA"/>
</dbReference>
<dbReference type="HOGENOM" id="CLU_043374_1_0_6"/>
<proteinExistence type="predicted"/>
<keyword evidence="4" id="KW-0411">Iron-sulfur</keyword>
<evidence type="ECO:0000313" key="8">
    <source>
        <dbReference type="Proteomes" id="UP000001962"/>
    </source>
</evidence>
<keyword evidence="8" id="KW-1185">Reference proteome</keyword>
<dbReference type="InterPro" id="IPR054822">
    <property type="entry name" value="DsrO-like"/>
</dbReference>
<dbReference type="SUPFAM" id="SSF54862">
    <property type="entry name" value="4Fe-4S ferredoxins"/>
    <property type="match status" value="1"/>
</dbReference>
<dbReference type="KEGG" id="aeh:Mlg_1663"/>
<keyword evidence="2" id="KW-0479">Metal-binding</keyword>
<keyword evidence="3" id="KW-0408">Iron</keyword>
<dbReference type="InterPro" id="IPR017900">
    <property type="entry name" value="4Fe4S_Fe_S_CS"/>
</dbReference>
<evidence type="ECO:0000256" key="5">
    <source>
        <dbReference type="SAM" id="MobiDB-lite"/>
    </source>
</evidence>
<dbReference type="Proteomes" id="UP000001962">
    <property type="component" value="Chromosome"/>
</dbReference>
<feature type="domain" description="4Fe-4S ferredoxin-type" evidence="6">
    <location>
        <begin position="147"/>
        <end position="176"/>
    </location>
</feature>
<dbReference type="CDD" id="cd10551">
    <property type="entry name" value="PsrB"/>
    <property type="match status" value="1"/>
</dbReference>
<dbReference type="GO" id="GO:0051539">
    <property type="term" value="F:4 iron, 4 sulfur cluster binding"/>
    <property type="evidence" value="ECO:0007669"/>
    <property type="project" value="UniProtKB-KW"/>
</dbReference>
<dbReference type="InterPro" id="IPR050954">
    <property type="entry name" value="ET_IronSulfur_Cluster-Binding"/>
</dbReference>
<dbReference type="Pfam" id="PF13247">
    <property type="entry name" value="Fer4_11"/>
    <property type="match status" value="1"/>
</dbReference>
<evidence type="ECO:0000256" key="2">
    <source>
        <dbReference type="ARBA" id="ARBA00022723"/>
    </source>
</evidence>
<dbReference type="GO" id="GO:0046872">
    <property type="term" value="F:metal ion binding"/>
    <property type="evidence" value="ECO:0007669"/>
    <property type="project" value="UniProtKB-KW"/>
</dbReference>
<evidence type="ECO:0000259" key="6">
    <source>
        <dbReference type="PROSITE" id="PS51379"/>
    </source>
</evidence>
<name>Q0A828_ALKEH</name>
<dbReference type="AlphaFoldDB" id="Q0A828"/>
<dbReference type="PANTHER" id="PTHR43177:SF3">
    <property type="entry name" value="PROTEIN NRFC HOMOLOG"/>
    <property type="match status" value="1"/>
</dbReference>
<gene>
    <name evidence="7" type="ordered locus">Mlg_1663</name>
</gene>
<evidence type="ECO:0000256" key="1">
    <source>
        <dbReference type="ARBA" id="ARBA00022485"/>
    </source>
</evidence>
<dbReference type="NCBIfam" id="NF045797">
    <property type="entry name" value="DsrO"/>
    <property type="match status" value="1"/>
</dbReference>